<feature type="domain" description="Thioredoxin" evidence="2">
    <location>
        <begin position="248"/>
        <end position="387"/>
    </location>
</feature>
<dbReference type="RefSeq" id="WP_091379805.1">
    <property type="nucleotide sequence ID" value="NZ_LT629740.1"/>
</dbReference>
<feature type="chain" id="PRO_5009271046" evidence="1">
    <location>
        <begin position="27"/>
        <end position="388"/>
    </location>
</feature>
<evidence type="ECO:0000259" key="2">
    <source>
        <dbReference type="PROSITE" id="PS51352"/>
    </source>
</evidence>
<dbReference type="SUPFAM" id="SSF52833">
    <property type="entry name" value="Thioredoxin-like"/>
    <property type="match status" value="1"/>
</dbReference>
<evidence type="ECO:0000313" key="4">
    <source>
        <dbReference type="Proteomes" id="UP000199679"/>
    </source>
</evidence>
<dbReference type="OrthoDB" id="9815205at2"/>
<dbReference type="Proteomes" id="UP000199679">
    <property type="component" value="Chromosome I"/>
</dbReference>
<dbReference type="InterPro" id="IPR013766">
    <property type="entry name" value="Thioredoxin_domain"/>
</dbReference>
<dbReference type="Pfam" id="PF08534">
    <property type="entry name" value="Redoxin"/>
    <property type="match status" value="1"/>
</dbReference>
<dbReference type="EMBL" id="LT629740">
    <property type="protein sequence ID" value="SDT69201.1"/>
    <property type="molecule type" value="Genomic_DNA"/>
</dbReference>
<proteinExistence type="predicted"/>
<sequence length="388" mass="43900">MSYLNKGFVRLFACILLVLFSIEANAQVSLIQNAIDKLEGYKNFSYQCIEKTLDYTTDTTTKQHKDIFQKAPGDENFGYLFSLETQEIGKSYHVIDLYNGQNVISIFPDDSAYQFADIKKYAMQSTTSTLPGFLKWLKGRPEKKPSEMGRDTAINGTFCYHSIFHIYDTTINKEHYHTDIDVFINKLSGLPNRIIMREKVPLFGNVTNYYVANQYSNYKFNQENIDIAAMTVPNGFHPPKDQAVLPLLAPGTVAPDWTLYTTDGKQLSLAQLKGKVVLMDFFFIGCGGCMASLQSLDKIYGKYKDRNFVLVSISNRDSRKAVTGFKKNYHIKNPVCGDGADVAKAYHLPGAPLFYYIDKEGKIANVIFGYYDDFESKTTSLIDSLLSK</sequence>
<dbReference type="PANTHER" id="PTHR42852:SF13">
    <property type="entry name" value="PROTEIN DIPZ"/>
    <property type="match status" value="1"/>
</dbReference>
<evidence type="ECO:0000313" key="3">
    <source>
        <dbReference type="EMBL" id="SDT69201.1"/>
    </source>
</evidence>
<gene>
    <name evidence="3" type="ORF">SAMN05216490_4994</name>
</gene>
<dbReference type="STRING" id="652787.SAMN05216490_4994"/>
<keyword evidence="1" id="KW-0732">Signal</keyword>
<evidence type="ECO:0000256" key="1">
    <source>
        <dbReference type="SAM" id="SignalP"/>
    </source>
</evidence>
<dbReference type="CDD" id="cd02966">
    <property type="entry name" value="TlpA_like_family"/>
    <property type="match status" value="1"/>
</dbReference>
<keyword evidence="4" id="KW-1185">Reference proteome</keyword>
<dbReference type="InterPro" id="IPR036249">
    <property type="entry name" value="Thioredoxin-like_sf"/>
</dbReference>
<dbReference type="AlphaFoldDB" id="A0A1H2CFH2"/>
<dbReference type="GO" id="GO:0016491">
    <property type="term" value="F:oxidoreductase activity"/>
    <property type="evidence" value="ECO:0007669"/>
    <property type="project" value="InterPro"/>
</dbReference>
<dbReference type="InterPro" id="IPR050553">
    <property type="entry name" value="Thioredoxin_ResA/DsbE_sf"/>
</dbReference>
<name>A0A1H2CFH2_MUCMA</name>
<dbReference type="PANTHER" id="PTHR42852">
    <property type="entry name" value="THIOL:DISULFIDE INTERCHANGE PROTEIN DSBE"/>
    <property type="match status" value="1"/>
</dbReference>
<organism evidence="3 4">
    <name type="scientific">Mucilaginibacter mallensis</name>
    <dbReference type="NCBI Taxonomy" id="652787"/>
    <lineage>
        <taxon>Bacteria</taxon>
        <taxon>Pseudomonadati</taxon>
        <taxon>Bacteroidota</taxon>
        <taxon>Sphingobacteriia</taxon>
        <taxon>Sphingobacteriales</taxon>
        <taxon>Sphingobacteriaceae</taxon>
        <taxon>Mucilaginibacter</taxon>
    </lineage>
</organism>
<reference evidence="3 4" key="1">
    <citation type="submission" date="2016-10" db="EMBL/GenBank/DDBJ databases">
        <authorList>
            <person name="de Groot N.N."/>
        </authorList>
    </citation>
    <scope>NUCLEOTIDE SEQUENCE [LARGE SCALE GENOMIC DNA]</scope>
    <source>
        <strain evidence="3 4">MP1X4</strain>
    </source>
</reference>
<feature type="signal peptide" evidence="1">
    <location>
        <begin position="1"/>
        <end position="26"/>
    </location>
</feature>
<dbReference type="Gene3D" id="3.40.30.10">
    <property type="entry name" value="Glutaredoxin"/>
    <property type="match status" value="1"/>
</dbReference>
<dbReference type="PROSITE" id="PS51352">
    <property type="entry name" value="THIOREDOXIN_2"/>
    <property type="match status" value="1"/>
</dbReference>
<dbReference type="InterPro" id="IPR013740">
    <property type="entry name" value="Redoxin"/>
</dbReference>
<accession>A0A1H2CFH2</accession>
<protein>
    <submittedName>
        <fullName evidence="3">Peroxiredoxin</fullName>
    </submittedName>
</protein>